<sequence length="119" mass="11584">MLIAGVLCVGAATVCAALGLWSLSRPAASDASRQLARSVAPTQLAAAVMLAAGGAAALVAPRHAAVLAVLGMCIVGALGTIVAGSWQSARYALRRDAAPAGCSGVCATCTLGADARPCH</sequence>
<evidence type="ECO:0000313" key="2">
    <source>
        <dbReference type="EMBL" id="OBI44290.1"/>
    </source>
</evidence>
<dbReference type="RefSeq" id="WP_065015318.1">
    <property type="nucleotide sequence ID" value="NZ_LZKJ01000139.1"/>
</dbReference>
<keyword evidence="1" id="KW-0472">Membrane</keyword>
<keyword evidence="1" id="KW-1133">Transmembrane helix</keyword>
<dbReference type="AlphaFoldDB" id="A0A1A2Z1X4"/>
<protein>
    <recommendedName>
        <fullName evidence="4">Transmembrane protein</fullName>
    </recommendedName>
</protein>
<name>A0A1A2Z1X4_9MYCO</name>
<accession>A0A1A2Z1X4</accession>
<evidence type="ECO:0000256" key="1">
    <source>
        <dbReference type="SAM" id="Phobius"/>
    </source>
</evidence>
<reference evidence="3" key="1">
    <citation type="submission" date="2016-06" db="EMBL/GenBank/DDBJ databases">
        <authorList>
            <person name="Sutton G."/>
            <person name="Brinkac L."/>
            <person name="Sanka R."/>
            <person name="Adams M."/>
            <person name="Lau E."/>
            <person name="Sam S."/>
            <person name="Sreng N."/>
            <person name="Him V."/>
            <person name="Kerleguer A."/>
            <person name="Cheng S."/>
        </authorList>
    </citation>
    <scope>NUCLEOTIDE SEQUENCE [LARGE SCALE GENOMIC DNA]</scope>
    <source>
        <strain evidence="3">E861</strain>
    </source>
</reference>
<proteinExistence type="predicted"/>
<comment type="caution">
    <text evidence="2">The sequence shown here is derived from an EMBL/GenBank/DDBJ whole genome shotgun (WGS) entry which is preliminary data.</text>
</comment>
<dbReference type="EMBL" id="LZKJ01000139">
    <property type="protein sequence ID" value="OBI44290.1"/>
    <property type="molecule type" value="Genomic_DNA"/>
</dbReference>
<dbReference type="Proteomes" id="UP000093592">
    <property type="component" value="Unassembled WGS sequence"/>
</dbReference>
<gene>
    <name evidence="2" type="ORF">A5707_03680</name>
</gene>
<evidence type="ECO:0000313" key="3">
    <source>
        <dbReference type="Proteomes" id="UP000093592"/>
    </source>
</evidence>
<keyword evidence="1" id="KW-0812">Transmembrane</keyword>
<feature type="transmembrane region" description="Helical" evidence="1">
    <location>
        <begin position="39"/>
        <end position="59"/>
    </location>
</feature>
<organism evidence="2 3">
    <name type="scientific">Mycobacterium kyorinense</name>
    <dbReference type="NCBI Taxonomy" id="487514"/>
    <lineage>
        <taxon>Bacteria</taxon>
        <taxon>Bacillati</taxon>
        <taxon>Actinomycetota</taxon>
        <taxon>Actinomycetes</taxon>
        <taxon>Mycobacteriales</taxon>
        <taxon>Mycobacteriaceae</taxon>
        <taxon>Mycobacterium</taxon>
    </lineage>
</organism>
<feature type="transmembrane region" description="Helical" evidence="1">
    <location>
        <begin position="66"/>
        <end position="86"/>
    </location>
</feature>
<evidence type="ECO:0008006" key="4">
    <source>
        <dbReference type="Google" id="ProtNLM"/>
    </source>
</evidence>
<dbReference type="OrthoDB" id="4753342at2"/>